<dbReference type="OrthoDB" id="9538399at2759"/>
<comment type="subcellular location">
    <subcellularLocation>
        <location evidence="1">Cell membrane</location>
    </subcellularLocation>
</comment>
<proteinExistence type="predicted"/>
<evidence type="ECO:0000256" key="3">
    <source>
        <dbReference type="ARBA" id="ARBA00022729"/>
    </source>
</evidence>
<feature type="domain" description="UPAR/Ly6" evidence="7">
    <location>
        <begin position="235"/>
        <end position="305"/>
    </location>
</feature>
<dbReference type="Pfam" id="PF00021">
    <property type="entry name" value="UPAR_LY6"/>
    <property type="match status" value="4"/>
</dbReference>
<dbReference type="STRING" id="9305.ENSSHAP00000006172"/>
<feature type="chain" id="PRO_5003457968" evidence="6">
    <location>
        <begin position="22"/>
        <end position="436"/>
    </location>
</feature>
<organism evidence="8 9">
    <name type="scientific">Sarcophilus harrisii</name>
    <name type="common">Tasmanian devil</name>
    <name type="synonym">Sarcophilus laniarius</name>
    <dbReference type="NCBI Taxonomy" id="9305"/>
    <lineage>
        <taxon>Eukaryota</taxon>
        <taxon>Metazoa</taxon>
        <taxon>Chordata</taxon>
        <taxon>Craniata</taxon>
        <taxon>Vertebrata</taxon>
        <taxon>Euteleostomi</taxon>
        <taxon>Mammalia</taxon>
        <taxon>Metatheria</taxon>
        <taxon>Dasyuromorphia</taxon>
        <taxon>Dasyuridae</taxon>
        <taxon>Sarcophilus</taxon>
    </lineage>
</organism>
<dbReference type="CDD" id="cd23623">
    <property type="entry name" value="TFP_LU_ECD_CD177_rpt1"/>
    <property type="match status" value="1"/>
</dbReference>
<dbReference type="CDD" id="cd23636">
    <property type="entry name" value="TFP_LU_ECD_CD177_rpt2"/>
    <property type="match status" value="1"/>
</dbReference>
<dbReference type="Ensembl" id="ENSSHAT00000006226.2">
    <property type="protein sequence ID" value="ENSSHAP00000006172.1"/>
    <property type="gene ID" value="ENSSHAG00000005369.2"/>
</dbReference>
<keyword evidence="3 6" id="KW-0732">Signal</keyword>
<dbReference type="FunCoup" id="G3VSL7">
    <property type="interactions" value="117"/>
</dbReference>
<dbReference type="GO" id="GO:0043315">
    <property type="term" value="P:positive regulation of neutrophil degranulation"/>
    <property type="evidence" value="ECO:0007669"/>
    <property type="project" value="TreeGrafter"/>
</dbReference>
<protein>
    <submittedName>
        <fullName evidence="8">CD177 molecule</fullName>
    </submittedName>
</protein>
<dbReference type="HOGENOM" id="CLU_051693_0_0_1"/>
<evidence type="ECO:0000256" key="5">
    <source>
        <dbReference type="ARBA" id="ARBA00023180"/>
    </source>
</evidence>
<dbReference type="CDD" id="cd23564">
    <property type="entry name" value="TFP_LU_ECD_LYPD4_rpt1_like"/>
    <property type="match status" value="1"/>
</dbReference>
<dbReference type="InterPro" id="IPR016054">
    <property type="entry name" value="LY6_UPA_recep-like"/>
</dbReference>
<keyword evidence="9" id="KW-1185">Reference proteome</keyword>
<evidence type="ECO:0000313" key="8">
    <source>
        <dbReference type="Ensembl" id="ENSSHAP00000006172.1"/>
    </source>
</evidence>
<dbReference type="OMA" id="HVCREKD"/>
<dbReference type="RefSeq" id="XP_012402173.1">
    <property type="nucleotide sequence ID" value="XM_012546719.3"/>
</dbReference>
<evidence type="ECO:0000256" key="2">
    <source>
        <dbReference type="ARBA" id="ARBA00022475"/>
    </source>
</evidence>
<dbReference type="GeneID" id="105750074"/>
<sequence>MRPQVLFWLLGGALMLSSTTALVCLKGYLIHIADRSEFPIAWTVKLNETCQAGEKCQETLILVESGDQITAITSQGCTSAQAHESKDVQHRAPPGVTIASFTKVCQSDLCNNLDNTVPLWTMEPTYPPAPGGLQCPACMSLRSCPGRTYMVTCPAGTARCYQGNIRLVGGDLSHSLQVRGCVPQEAAQEGCQLLNGTRTIGPIALKESCQASGALTCYQSVFLYFGQNLREEPQNLETDSDVTCEAGEVCHETVLLIESGPNGIMLGSKGCIRPDSASSRSTKIGPPGITITSYTRLCNSNMCNNISSTASILKPSPPAEPAPGHLLCPTCVTLGSFCFTDPLFTCPKGTSRCYYGRLQLNGGGISSGLTIRGCAPPNPRDCKLLGETQAFGPINVSEFCGEPSGNQLFFNRVSATTAPAWGVGVGFLLVLWGDLP</sequence>
<dbReference type="CDD" id="cd23634">
    <property type="entry name" value="TFP_LU_ECD_TEX101_rpt2"/>
    <property type="match status" value="1"/>
</dbReference>
<dbReference type="InterPro" id="IPR051899">
    <property type="entry name" value="Fert-Immune_med_protein"/>
</dbReference>
<dbReference type="eggNOG" id="ENOG502ST5V">
    <property type="taxonomic scope" value="Eukaryota"/>
</dbReference>
<keyword evidence="5" id="KW-0325">Glycoprotein</keyword>
<reference evidence="8" key="2">
    <citation type="submission" date="2025-08" db="UniProtKB">
        <authorList>
            <consortium name="Ensembl"/>
        </authorList>
    </citation>
    <scope>IDENTIFICATION</scope>
</reference>
<evidence type="ECO:0000259" key="7">
    <source>
        <dbReference type="Pfam" id="PF00021"/>
    </source>
</evidence>
<dbReference type="GeneTree" id="ENSGT00530000063351"/>
<dbReference type="AlphaFoldDB" id="G3VSL7"/>
<evidence type="ECO:0000256" key="4">
    <source>
        <dbReference type="ARBA" id="ARBA00023136"/>
    </source>
</evidence>
<dbReference type="GO" id="GO:0007159">
    <property type="term" value="P:leukocyte cell-cell adhesion"/>
    <property type="evidence" value="ECO:0007669"/>
    <property type="project" value="TreeGrafter"/>
</dbReference>
<accession>G3VSL7</accession>
<reference evidence="8" key="3">
    <citation type="submission" date="2025-09" db="UniProtKB">
        <authorList>
            <consortium name="Ensembl"/>
        </authorList>
    </citation>
    <scope>IDENTIFICATION</scope>
</reference>
<dbReference type="GO" id="GO:0044853">
    <property type="term" value="C:plasma membrane raft"/>
    <property type="evidence" value="ECO:0007669"/>
    <property type="project" value="TreeGrafter"/>
</dbReference>
<dbReference type="Proteomes" id="UP000007648">
    <property type="component" value="Unassembled WGS sequence"/>
</dbReference>
<dbReference type="InterPro" id="IPR045860">
    <property type="entry name" value="Snake_toxin-like_sf"/>
</dbReference>
<evidence type="ECO:0000256" key="1">
    <source>
        <dbReference type="ARBA" id="ARBA00004236"/>
    </source>
</evidence>
<dbReference type="CTD" id="57126"/>
<dbReference type="PANTHER" id="PTHR16529:SF8">
    <property type="entry name" value="CD177 ANTIGEN"/>
    <property type="match status" value="1"/>
</dbReference>
<dbReference type="GO" id="GO:0045217">
    <property type="term" value="P:cell-cell junction maintenance"/>
    <property type="evidence" value="ECO:0007669"/>
    <property type="project" value="TreeGrafter"/>
</dbReference>
<keyword evidence="2" id="KW-1003">Cell membrane</keyword>
<feature type="domain" description="UPAR/Ly6" evidence="7">
    <location>
        <begin position="132"/>
        <end position="211"/>
    </location>
</feature>
<dbReference type="InParanoid" id="G3VSL7"/>
<feature type="signal peptide" evidence="6">
    <location>
        <begin position="1"/>
        <end position="21"/>
    </location>
</feature>
<evidence type="ECO:0000256" key="6">
    <source>
        <dbReference type="SAM" id="SignalP"/>
    </source>
</evidence>
<feature type="domain" description="UPAR/Ly6" evidence="7">
    <location>
        <begin position="49"/>
        <end position="112"/>
    </location>
</feature>
<feature type="domain" description="UPAR/Ly6" evidence="7">
    <location>
        <begin position="326"/>
        <end position="401"/>
    </location>
</feature>
<gene>
    <name evidence="8" type="primary">CD177</name>
</gene>
<dbReference type="SUPFAM" id="SSF57302">
    <property type="entry name" value="Snake toxin-like"/>
    <property type="match status" value="2"/>
</dbReference>
<name>G3VSL7_SARHA</name>
<dbReference type="GO" id="GO:0098742">
    <property type="term" value="P:cell-cell adhesion via plasma-membrane adhesion molecules"/>
    <property type="evidence" value="ECO:0007669"/>
    <property type="project" value="TreeGrafter"/>
</dbReference>
<dbReference type="GO" id="GO:2001044">
    <property type="term" value="P:regulation of integrin-mediated signaling pathway"/>
    <property type="evidence" value="ECO:0007669"/>
    <property type="project" value="TreeGrafter"/>
</dbReference>
<dbReference type="KEGG" id="shr:105750074"/>
<dbReference type="PANTHER" id="PTHR16529">
    <property type="entry name" value="CD177 ANTIGEN"/>
    <property type="match status" value="1"/>
</dbReference>
<evidence type="ECO:0000313" key="9">
    <source>
        <dbReference type="Proteomes" id="UP000007648"/>
    </source>
</evidence>
<reference evidence="8 9" key="1">
    <citation type="journal article" date="2011" name="Proc. Natl. Acad. Sci. U.S.A.">
        <title>Genetic diversity and population structure of the endangered marsupial Sarcophilus harrisii (Tasmanian devil).</title>
        <authorList>
            <person name="Miller W."/>
            <person name="Hayes V.M."/>
            <person name="Ratan A."/>
            <person name="Petersen D.C."/>
            <person name="Wittekindt N.E."/>
            <person name="Miller J."/>
            <person name="Walenz B."/>
            <person name="Knight J."/>
            <person name="Qi J."/>
            <person name="Zhao F."/>
            <person name="Wang Q."/>
            <person name="Bedoya-Reina O.C."/>
            <person name="Katiyar N."/>
            <person name="Tomsho L.P."/>
            <person name="Kasson L.M."/>
            <person name="Hardie R.A."/>
            <person name="Woodbridge P."/>
            <person name="Tindall E.A."/>
            <person name="Bertelsen M.F."/>
            <person name="Dixon D."/>
            <person name="Pyecroft S."/>
            <person name="Helgen K.M."/>
            <person name="Lesk A.M."/>
            <person name="Pringle T.H."/>
            <person name="Patterson N."/>
            <person name="Zhang Y."/>
            <person name="Kreiss A."/>
            <person name="Woods G.M."/>
            <person name="Jones M.E."/>
            <person name="Schuster S.C."/>
        </authorList>
    </citation>
    <scope>NUCLEOTIDE SEQUENCE [LARGE SCALE GENOMIC DNA]</scope>
</reference>
<keyword evidence="4" id="KW-0472">Membrane</keyword>